<dbReference type="InterPro" id="IPR036286">
    <property type="entry name" value="LexA/Signal_pep-like_sf"/>
</dbReference>
<dbReference type="SUPFAM" id="SSF51306">
    <property type="entry name" value="LexA/Signal peptidase"/>
    <property type="match status" value="1"/>
</dbReference>
<organism evidence="5 6">
    <name type="scientific">Hymenobacter metallicola</name>
    <dbReference type="NCBI Taxonomy" id="2563114"/>
    <lineage>
        <taxon>Bacteria</taxon>
        <taxon>Pseudomonadati</taxon>
        <taxon>Bacteroidota</taxon>
        <taxon>Cytophagia</taxon>
        <taxon>Cytophagales</taxon>
        <taxon>Hymenobacteraceae</taxon>
        <taxon>Hymenobacter</taxon>
    </lineage>
</organism>
<protein>
    <submittedName>
        <fullName evidence="5">LexA family transcriptional regulator</fullName>
    </submittedName>
</protein>
<dbReference type="AlphaFoldDB" id="A0A4Z0Q0V8"/>
<dbReference type="EMBL" id="SRMB01000005">
    <property type="protein sequence ID" value="TGE22793.1"/>
    <property type="molecule type" value="Genomic_DNA"/>
</dbReference>
<dbReference type="Pfam" id="PF00717">
    <property type="entry name" value="Peptidase_S24"/>
    <property type="match status" value="1"/>
</dbReference>
<feature type="domain" description="HTH cro/C1-type" evidence="4">
    <location>
        <begin position="14"/>
        <end position="69"/>
    </location>
</feature>
<dbReference type="PROSITE" id="PS50943">
    <property type="entry name" value="HTH_CROC1"/>
    <property type="match status" value="1"/>
</dbReference>
<dbReference type="PANTHER" id="PTHR40661:SF3">
    <property type="entry name" value="FELS-1 PROPHAGE TRANSCRIPTIONAL REGULATOR"/>
    <property type="match status" value="1"/>
</dbReference>
<reference evidence="5 6" key="1">
    <citation type="submission" date="2019-04" db="EMBL/GenBank/DDBJ databases">
        <authorList>
            <person name="Feng G."/>
            <person name="Zhang J."/>
            <person name="Zhu H."/>
        </authorList>
    </citation>
    <scope>NUCLEOTIDE SEQUENCE [LARGE SCALE GENOMIC DNA]</scope>
    <source>
        <strain evidence="5 6">9PBR-1</strain>
    </source>
</reference>
<dbReference type="InterPro" id="IPR039418">
    <property type="entry name" value="LexA-like"/>
</dbReference>
<dbReference type="InterPro" id="IPR001387">
    <property type="entry name" value="Cro/C1-type_HTH"/>
</dbReference>
<dbReference type="SMART" id="SM00530">
    <property type="entry name" value="HTH_XRE"/>
    <property type="match status" value="1"/>
</dbReference>
<evidence type="ECO:0000256" key="3">
    <source>
        <dbReference type="ARBA" id="ARBA00023163"/>
    </source>
</evidence>
<evidence type="ECO:0000259" key="4">
    <source>
        <dbReference type="PROSITE" id="PS50943"/>
    </source>
</evidence>
<keyword evidence="2" id="KW-0238">DNA-binding</keyword>
<gene>
    <name evidence="5" type="ORF">E5K02_20730</name>
</gene>
<dbReference type="GO" id="GO:0003677">
    <property type="term" value="F:DNA binding"/>
    <property type="evidence" value="ECO:0007669"/>
    <property type="project" value="UniProtKB-KW"/>
</dbReference>
<name>A0A4Z0Q0V8_9BACT</name>
<sequence length="231" mass="25851">MTAIDTTNVRGERMKRLRQQAELTLREAAEAVGLAFSQISKIEKNDTIYIKPSVLKKFAAAYKTTPEYIETGKNSKPADPHPESNFVFVDTSLQELLELPFIIPSAYGSFTNSCHDRNYGDFDTVRIVKQPGVDYTGAVVLEVRGNSMAPRYPERSCHVVRPVSDGNWQHALGVHAIALRSEMFIIKRIVNNVNGILRLKSDNNGDEMEITLGDINCMWKVGEATFMPAED</sequence>
<dbReference type="PANTHER" id="PTHR40661">
    <property type="match status" value="1"/>
</dbReference>
<dbReference type="OrthoDB" id="839492at2"/>
<evidence type="ECO:0000313" key="6">
    <source>
        <dbReference type="Proteomes" id="UP000298471"/>
    </source>
</evidence>
<dbReference type="Proteomes" id="UP000298471">
    <property type="component" value="Unassembled WGS sequence"/>
</dbReference>
<dbReference type="SUPFAM" id="SSF47413">
    <property type="entry name" value="lambda repressor-like DNA-binding domains"/>
    <property type="match status" value="1"/>
</dbReference>
<dbReference type="CDD" id="cd00093">
    <property type="entry name" value="HTH_XRE"/>
    <property type="match status" value="1"/>
</dbReference>
<proteinExistence type="predicted"/>
<dbReference type="Gene3D" id="1.10.260.40">
    <property type="entry name" value="lambda repressor-like DNA-binding domains"/>
    <property type="match status" value="1"/>
</dbReference>
<comment type="caution">
    <text evidence="5">The sequence shown here is derived from an EMBL/GenBank/DDBJ whole genome shotgun (WGS) entry which is preliminary data.</text>
</comment>
<evidence type="ECO:0000256" key="1">
    <source>
        <dbReference type="ARBA" id="ARBA00023015"/>
    </source>
</evidence>
<dbReference type="CDD" id="cd06529">
    <property type="entry name" value="S24_LexA-like"/>
    <property type="match status" value="1"/>
</dbReference>
<dbReference type="InterPro" id="IPR015927">
    <property type="entry name" value="Peptidase_S24_S26A/B/C"/>
</dbReference>
<evidence type="ECO:0000313" key="5">
    <source>
        <dbReference type="EMBL" id="TGE22793.1"/>
    </source>
</evidence>
<dbReference type="Pfam" id="PF01381">
    <property type="entry name" value="HTH_3"/>
    <property type="match status" value="1"/>
</dbReference>
<evidence type="ECO:0000256" key="2">
    <source>
        <dbReference type="ARBA" id="ARBA00023125"/>
    </source>
</evidence>
<keyword evidence="1" id="KW-0805">Transcription regulation</keyword>
<accession>A0A4Z0Q0V8</accession>
<dbReference type="InterPro" id="IPR010982">
    <property type="entry name" value="Lambda_DNA-bd_dom_sf"/>
</dbReference>
<keyword evidence="6" id="KW-1185">Reference proteome</keyword>
<keyword evidence="3" id="KW-0804">Transcription</keyword>
<dbReference type="Gene3D" id="2.10.109.10">
    <property type="entry name" value="Umud Fragment, subunit A"/>
    <property type="match status" value="1"/>
</dbReference>